<keyword evidence="2 4" id="KW-0560">Oxidoreductase</keyword>
<feature type="domain" description="Amine oxidase" evidence="3">
    <location>
        <begin position="82"/>
        <end position="538"/>
    </location>
</feature>
<dbReference type="PROSITE" id="PS51318">
    <property type="entry name" value="TAT"/>
    <property type="match status" value="1"/>
</dbReference>
<dbReference type="SUPFAM" id="SSF54373">
    <property type="entry name" value="FAD-linked reductases, C-terminal domain"/>
    <property type="match status" value="1"/>
</dbReference>
<accession>A0ABT9QZ33</accession>
<evidence type="ECO:0000256" key="2">
    <source>
        <dbReference type="ARBA" id="ARBA00023002"/>
    </source>
</evidence>
<evidence type="ECO:0000313" key="4">
    <source>
        <dbReference type="EMBL" id="MDP9862245.1"/>
    </source>
</evidence>
<dbReference type="RefSeq" id="WP_306858251.1">
    <property type="nucleotide sequence ID" value="NZ_JAUSRB010000001.1"/>
</dbReference>
<evidence type="ECO:0000259" key="3">
    <source>
        <dbReference type="Pfam" id="PF01593"/>
    </source>
</evidence>
<comment type="caution">
    <text evidence="4">The sequence shown here is derived from an EMBL/GenBank/DDBJ whole genome shotgun (WGS) entry which is preliminary data.</text>
</comment>
<comment type="cofactor">
    <cofactor evidence="1">
        <name>FAD</name>
        <dbReference type="ChEBI" id="CHEBI:57692"/>
    </cofactor>
</comment>
<dbReference type="Pfam" id="PF01593">
    <property type="entry name" value="Amino_oxidase"/>
    <property type="match status" value="1"/>
</dbReference>
<proteinExistence type="predicted"/>
<dbReference type="PANTHER" id="PTHR10742:SF342">
    <property type="entry name" value="AMINE OXIDASE"/>
    <property type="match status" value="1"/>
</dbReference>
<sequence>MARTELARLVQKIFQEHRAAARLRVPVDEVRGVAGVRAVSRRALLGGAAALGVGAATGVLGFPVRPARAADQPRVAIVGAGIAGLAAALRLADKGIGATVYEADTRVGGRIYSNPSGAYWRAGQVSEWGAELIDTGHEIIHGLAARFGLPLDDLRAAEPAGSTETYWIDGGYYPYATASADFAPVYQAILADLDGFAWPSWDTPTSPQVAALSNMTTYEWIETRVPGGHSSRIGKLLDVAFTTELGMDTDSSTAMGILVVLAAQPEGRFSLFGQSDTRFHIRGGNDLLPRAIKDALPAGTVRHGWKLEALAVDGAGRQTLVFSVDGLTRTVTADHTILALPQGVLQRVNFSAARFDARKRAAIAALPMGRNTKLALQFDRRLWNDAGPWGRGSGSTMSESGYQTSWESTRAQAGTQGILLAYAGGDHAADFNPASAFSTASSYRTAGYARAVLSQLNTVFPGLDSQWNGKATLAAWHLNPYARGAYAGLPTAYYQYYGGYEVVRQGNVHFAGEHTSAVAAGFMEGGADSGLQAANELLADLGIASAA</sequence>
<reference evidence="4 5" key="1">
    <citation type="submission" date="2023-07" db="EMBL/GenBank/DDBJ databases">
        <title>Sequencing the genomes of 1000 actinobacteria strains.</title>
        <authorList>
            <person name="Klenk H.-P."/>
        </authorList>
    </citation>
    <scope>NUCLEOTIDE SEQUENCE [LARGE SCALE GENOMIC DNA]</scope>
    <source>
        <strain evidence="4 5">DSM 44109</strain>
    </source>
</reference>
<dbReference type="Proteomes" id="UP001230426">
    <property type="component" value="Unassembled WGS sequence"/>
</dbReference>
<organism evidence="4 5">
    <name type="scientific">Streptosporangium brasiliense</name>
    <dbReference type="NCBI Taxonomy" id="47480"/>
    <lineage>
        <taxon>Bacteria</taxon>
        <taxon>Bacillati</taxon>
        <taxon>Actinomycetota</taxon>
        <taxon>Actinomycetes</taxon>
        <taxon>Streptosporangiales</taxon>
        <taxon>Streptosporangiaceae</taxon>
        <taxon>Streptosporangium</taxon>
    </lineage>
</organism>
<dbReference type="InterPro" id="IPR036188">
    <property type="entry name" value="FAD/NAD-bd_sf"/>
</dbReference>
<dbReference type="GO" id="GO:0097621">
    <property type="term" value="F:monoamine oxidase activity"/>
    <property type="evidence" value="ECO:0007669"/>
    <property type="project" value="UniProtKB-EC"/>
</dbReference>
<dbReference type="InterPro" id="IPR006311">
    <property type="entry name" value="TAT_signal"/>
</dbReference>
<dbReference type="PANTHER" id="PTHR10742">
    <property type="entry name" value="FLAVIN MONOAMINE OXIDASE"/>
    <property type="match status" value="1"/>
</dbReference>
<dbReference type="InterPro" id="IPR050281">
    <property type="entry name" value="Flavin_monoamine_oxidase"/>
</dbReference>
<dbReference type="EMBL" id="JAUSRB010000001">
    <property type="protein sequence ID" value="MDP9862245.1"/>
    <property type="molecule type" value="Genomic_DNA"/>
</dbReference>
<dbReference type="Gene3D" id="1.10.405.10">
    <property type="entry name" value="Guanine Nucleotide Dissociation Inhibitor, domain 1"/>
    <property type="match status" value="1"/>
</dbReference>
<dbReference type="PRINTS" id="PR00757">
    <property type="entry name" value="AMINEOXDASEF"/>
</dbReference>
<dbReference type="Gene3D" id="3.50.50.60">
    <property type="entry name" value="FAD/NAD(P)-binding domain"/>
    <property type="match status" value="1"/>
</dbReference>
<protein>
    <submittedName>
        <fullName evidence="4">Monoamine oxidase</fullName>
        <ecNumber evidence="4">1.4.3.4</ecNumber>
    </submittedName>
</protein>
<evidence type="ECO:0000313" key="5">
    <source>
        <dbReference type="Proteomes" id="UP001230426"/>
    </source>
</evidence>
<dbReference type="InterPro" id="IPR001613">
    <property type="entry name" value="Flavin_amine_oxidase"/>
</dbReference>
<evidence type="ECO:0000256" key="1">
    <source>
        <dbReference type="ARBA" id="ARBA00001974"/>
    </source>
</evidence>
<dbReference type="Gene3D" id="3.90.660.10">
    <property type="match status" value="1"/>
</dbReference>
<gene>
    <name evidence="4" type="ORF">J2S55_001504</name>
</gene>
<name>A0ABT9QZ33_9ACTN</name>
<dbReference type="InterPro" id="IPR002937">
    <property type="entry name" value="Amino_oxidase"/>
</dbReference>
<keyword evidence="5" id="KW-1185">Reference proteome</keyword>
<dbReference type="EC" id="1.4.3.4" evidence="4"/>
<dbReference type="SUPFAM" id="SSF51905">
    <property type="entry name" value="FAD/NAD(P)-binding domain"/>
    <property type="match status" value="1"/>
</dbReference>